<evidence type="ECO:0008006" key="4">
    <source>
        <dbReference type="Google" id="ProtNLM"/>
    </source>
</evidence>
<comment type="caution">
    <text evidence="2">The sequence shown here is derived from an EMBL/GenBank/DDBJ whole genome shotgun (WGS) entry which is preliminary data.</text>
</comment>
<keyword evidence="1" id="KW-0472">Membrane</keyword>
<sequence length="214" mass="24482">MDFEEVKGESPEINKRKNRLTLIALFVLFIFPVALAYLAYFNGWFAAASKNHGELLVEQDVLDIEDFTFVREDGTTITGKEFETIYWWVMPIDPARCDVECLDLNLYMLNQTYVGLGKESSRLNPLLVVPNGADVDNKQFPMAFSEFSNSGVKALPETRSGLGKDLEANYIYLVDPLGNIFMRYKLVDDREKAPKTSKDMREDLKRLLKFSRLG</sequence>
<keyword evidence="3" id="KW-1185">Reference proteome</keyword>
<dbReference type="EMBL" id="VIKR01000003">
    <property type="protein sequence ID" value="TQV73761.1"/>
    <property type="molecule type" value="Genomic_DNA"/>
</dbReference>
<dbReference type="Proteomes" id="UP000317839">
    <property type="component" value="Unassembled WGS sequence"/>
</dbReference>
<name>A0A545T966_9GAMM</name>
<dbReference type="RefSeq" id="WP_142942469.1">
    <property type="nucleotide sequence ID" value="NZ_VIKR01000003.1"/>
</dbReference>
<dbReference type="OrthoDB" id="9785445at2"/>
<reference evidence="2 3" key="1">
    <citation type="submission" date="2019-06" db="EMBL/GenBank/DDBJ databases">
        <title>Draft genome of Aliikangiella marina GYP-15.</title>
        <authorList>
            <person name="Wang G."/>
        </authorList>
    </citation>
    <scope>NUCLEOTIDE SEQUENCE [LARGE SCALE GENOMIC DNA]</scope>
    <source>
        <strain evidence="2 3">GYP-15</strain>
    </source>
</reference>
<dbReference type="AlphaFoldDB" id="A0A545T966"/>
<accession>A0A545T966</accession>
<feature type="transmembrane region" description="Helical" evidence="1">
    <location>
        <begin position="20"/>
        <end position="40"/>
    </location>
</feature>
<evidence type="ECO:0000313" key="3">
    <source>
        <dbReference type="Proteomes" id="UP000317839"/>
    </source>
</evidence>
<proteinExistence type="predicted"/>
<keyword evidence="1" id="KW-0812">Transmembrane</keyword>
<keyword evidence="1" id="KW-1133">Transmembrane helix</keyword>
<organism evidence="2 3">
    <name type="scientific">Aliikangiella marina</name>
    <dbReference type="NCBI Taxonomy" id="1712262"/>
    <lineage>
        <taxon>Bacteria</taxon>
        <taxon>Pseudomonadati</taxon>
        <taxon>Pseudomonadota</taxon>
        <taxon>Gammaproteobacteria</taxon>
        <taxon>Oceanospirillales</taxon>
        <taxon>Pleioneaceae</taxon>
        <taxon>Aliikangiella</taxon>
    </lineage>
</organism>
<protein>
    <recommendedName>
        <fullName evidence="4">Cytochrome C oxidase subunit I</fullName>
    </recommendedName>
</protein>
<evidence type="ECO:0000313" key="2">
    <source>
        <dbReference type="EMBL" id="TQV73761.1"/>
    </source>
</evidence>
<gene>
    <name evidence="2" type="ORF">FLL45_12895</name>
</gene>
<evidence type="ECO:0000256" key="1">
    <source>
        <dbReference type="SAM" id="Phobius"/>
    </source>
</evidence>